<evidence type="ECO:0000256" key="1">
    <source>
        <dbReference type="ARBA" id="ARBA00004434"/>
    </source>
</evidence>
<keyword evidence="7 12" id="KW-0249">Electron transport</keyword>
<evidence type="ECO:0000256" key="3">
    <source>
        <dbReference type="ARBA" id="ARBA00022448"/>
    </source>
</evidence>
<dbReference type="FunFam" id="1.20.5.260:FF:000002">
    <property type="entry name" value="cytochrome b-c1 complex subunit 9"/>
    <property type="match status" value="1"/>
</dbReference>
<evidence type="ECO:0000313" key="14">
    <source>
        <dbReference type="EMBL" id="KAF3560241.1"/>
    </source>
</evidence>
<keyword evidence="10 12" id="KW-0472">Membrane</keyword>
<accession>A0A8S9LCK9</accession>
<dbReference type="OrthoDB" id="44067at2759"/>
<evidence type="ECO:0000256" key="11">
    <source>
        <dbReference type="ARBA" id="ARBA00044247"/>
    </source>
</evidence>
<dbReference type="EMBL" id="QGKX02000996">
    <property type="protein sequence ID" value="KAF3560241.1"/>
    <property type="molecule type" value="Genomic_DNA"/>
</dbReference>
<protein>
    <recommendedName>
        <fullName evidence="11 12">Complex III subunit 9</fullName>
    </recommendedName>
</protein>
<dbReference type="Proteomes" id="UP000712600">
    <property type="component" value="Unassembled WGS sequence"/>
</dbReference>
<name>A0A8S9LCK9_BRACR</name>
<comment type="similarity">
    <text evidence="2 12">Belongs to the UQCR10/QCR9 family.</text>
</comment>
<dbReference type="InterPro" id="IPR036656">
    <property type="entry name" value="QCR9_sf"/>
</dbReference>
<keyword evidence="8 12" id="KW-1133">Transmembrane helix</keyword>
<dbReference type="PANTHER" id="PTHR12980">
    <property type="entry name" value="UBIQUINOL-CYTOCHROME C REDUCTASE COMPLEX, SUBUNIT X"/>
    <property type="match status" value="1"/>
</dbReference>
<organism evidence="13">
    <name type="scientific">Brassica cretica</name>
    <name type="common">Mustard</name>
    <dbReference type="NCBI Taxonomy" id="69181"/>
    <lineage>
        <taxon>Eukaryota</taxon>
        <taxon>Viridiplantae</taxon>
        <taxon>Streptophyta</taxon>
        <taxon>Embryophyta</taxon>
        <taxon>Tracheophyta</taxon>
        <taxon>Spermatophyta</taxon>
        <taxon>Magnoliopsida</taxon>
        <taxon>eudicotyledons</taxon>
        <taxon>Gunneridae</taxon>
        <taxon>Pentapetalae</taxon>
        <taxon>rosids</taxon>
        <taxon>malvids</taxon>
        <taxon>Brassicales</taxon>
        <taxon>Brassicaceae</taxon>
        <taxon>Brassiceae</taxon>
        <taxon>Brassica</taxon>
    </lineage>
</organism>
<comment type="caution">
    <text evidence="13">The sequence shown here is derived from an EMBL/GenBank/DDBJ whole genome shotgun (WGS) entry which is preliminary data.</text>
</comment>
<reference evidence="14" key="1">
    <citation type="submission" date="2019-12" db="EMBL/GenBank/DDBJ databases">
        <title>Genome sequencing and annotation of Brassica cretica.</title>
        <authorList>
            <person name="Studholme D.J."/>
            <person name="Sarris P."/>
        </authorList>
    </citation>
    <scope>NUCLEOTIDE SEQUENCE</scope>
    <source>
        <strain evidence="14">PFS-109/04</strain>
        <tissue evidence="14">Leaf</tissue>
    </source>
</reference>
<dbReference type="GO" id="GO:0045275">
    <property type="term" value="C:respiratory chain complex III"/>
    <property type="evidence" value="ECO:0007669"/>
    <property type="project" value="UniProtKB-UniRule"/>
</dbReference>
<keyword evidence="6 12" id="KW-0999">Mitochondrion inner membrane</keyword>
<dbReference type="GO" id="GO:0005743">
    <property type="term" value="C:mitochondrial inner membrane"/>
    <property type="evidence" value="ECO:0007669"/>
    <property type="project" value="UniProtKB-SubCell"/>
</dbReference>
<keyword evidence="3 12" id="KW-0813">Transport</keyword>
<evidence type="ECO:0000256" key="7">
    <source>
        <dbReference type="ARBA" id="ARBA00022982"/>
    </source>
</evidence>
<feature type="transmembrane region" description="Helical" evidence="12">
    <location>
        <begin position="6"/>
        <end position="22"/>
    </location>
</feature>
<evidence type="ECO:0000256" key="12">
    <source>
        <dbReference type="RuleBase" id="RU368056"/>
    </source>
</evidence>
<evidence type="ECO:0000256" key="4">
    <source>
        <dbReference type="ARBA" id="ARBA00022660"/>
    </source>
</evidence>
<sequence length="53" mass="5942">MRRNSVYVSFIIAGAFFGERAVDYGVHKLWESKNVGVCFVFYSVFVLCSGVVS</sequence>
<proteinExistence type="inferred from homology"/>
<evidence type="ECO:0000256" key="5">
    <source>
        <dbReference type="ARBA" id="ARBA00022692"/>
    </source>
</evidence>
<keyword evidence="9 12" id="KW-0496">Mitochondrion</keyword>
<comment type="function">
    <text evidence="12">Component of the ubiquinol-cytochrome c oxidoreductase, a multisubunit transmembrane complex that is part of the mitochondrial electron transport chain which drives oxidative phosphorylation. The complex plays an important role in the uptake of multiple carbon sources present in different host niches.</text>
</comment>
<dbReference type="Pfam" id="PF05365">
    <property type="entry name" value="UCR_UQCRX_QCR9"/>
    <property type="match status" value="1"/>
</dbReference>
<dbReference type="AlphaFoldDB" id="A0A8S9LCK9"/>
<comment type="subunit">
    <text evidence="12">Component of the ubiquinol-cytochrome c oxidoreductase (cytochrome b-c1 complex, complex III, CIII), a multisubunit enzyme composed of 3 respiratory subunits cytochrome b, cytochrome c1 and Rieske protein, 2 core protein subunits, and additional low-molecular weight protein subunits.</text>
</comment>
<gene>
    <name evidence="14" type="ORF">F2Q69_00015523</name>
    <name evidence="13" type="ORF">F2Q70_00026956</name>
</gene>
<evidence type="ECO:0000313" key="13">
    <source>
        <dbReference type="EMBL" id="KAF2604625.1"/>
    </source>
</evidence>
<evidence type="ECO:0000256" key="6">
    <source>
        <dbReference type="ARBA" id="ARBA00022792"/>
    </source>
</evidence>
<dbReference type="EMBL" id="QGKY02000094">
    <property type="protein sequence ID" value="KAF2604625.1"/>
    <property type="molecule type" value="Genomic_DNA"/>
</dbReference>
<reference evidence="13" key="2">
    <citation type="submission" date="2019-12" db="EMBL/GenBank/DDBJ databases">
        <title>Genome sequencing and annotation of Brassica cretica.</title>
        <authorList>
            <person name="Studholme D.J."/>
            <person name="Sarris P.F."/>
        </authorList>
    </citation>
    <scope>NUCLEOTIDE SEQUENCE</scope>
    <source>
        <strain evidence="13">PFS-102/07</strain>
        <tissue evidence="13">Leaf</tissue>
    </source>
</reference>
<dbReference type="Gene3D" id="1.20.5.260">
    <property type="entry name" value="Cytochrome b-c1 complex subunit 9"/>
    <property type="match status" value="1"/>
</dbReference>
<comment type="subcellular location">
    <subcellularLocation>
        <location evidence="1 12">Mitochondrion inner membrane</location>
        <topology evidence="1 12">Single-pass membrane protein</topology>
    </subcellularLocation>
</comment>
<keyword evidence="4 12" id="KW-0679">Respiratory chain</keyword>
<feature type="transmembrane region" description="Helical" evidence="12">
    <location>
        <begin position="34"/>
        <end position="52"/>
    </location>
</feature>
<evidence type="ECO:0000256" key="2">
    <source>
        <dbReference type="ARBA" id="ARBA00007856"/>
    </source>
</evidence>
<evidence type="ECO:0000256" key="10">
    <source>
        <dbReference type="ARBA" id="ARBA00023136"/>
    </source>
</evidence>
<dbReference type="GO" id="GO:0006122">
    <property type="term" value="P:mitochondrial electron transport, ubiquinol to cytochrome c"/>
    <property type="evidence" value="ECO:0007669"/>
    <property type="project" value="UniProtKB-UniRule"/>
</dbReference>
<dbReference type="PANTHER" id="PTHR12980:SF0">
    <property type="entry name" value="CYTOCHROME B-C1 COMPLEX SUBUNIT 9"/>
    <property type="match status" value="1"/>
</dbReference>
<dbReference type="InterPro" id="IPR008027">
    <property type="entry name" value="QCR9"/>
</dbReference>
<evidence type="ECO:0000256" key="8">
    <source>
        <dbReference type="ARBA" id="ARBA00022989"/>
    </source>
</evidence>
<keyword evidence="5 12" id="KW-0812">Transmembrane</keyword>
<dbReference type="SUPFAM" id="SSF81514">
    <property type="entry name" value="Subunit X (non-heme 7 kDa protein) of cytochrome bc1 complex (Ubiquinol-cytochrome c reductase)"/>
    <property type="match status" value="1"/>
</dbReference>
<comment type="caution">
    <text evidence="12">Lacks conserved residue(s) required for the propagation of feature annotation.</text>
</comment>
<evidence type="ECO:0000256" key="9">
    <source>
        <dbReference type="ARBA" id="ARBA00023128"/>
    </source>
</evidence>